<dbReference type="EMBL" id="SGWQ01000004">
    <property type="protein sequence ID" value="RZS39170.1"/>
    <property type="molecule type" value="Genomic_DNA"/>
</dbReference>
<evidence type="ECO:0000313" key="2">
    <source>
        <dbReference type="Proteomes" id="UP000294257"/>
    </source>
</evidence>
<sequence length="89" mass="9601">MYDPVKVLVDAAAEGMARVSVPLLDSQGNVEREFTAVDFGHEARAVASAVLSVLVTKHFPGDEGDTSDWHYACEALTEDVLDAHRELSA</sequence>
<organism evidence="1 2">
    <name type="scientific">Herbihabitans rhizosphaerae</name>
    <dbReference type="NCBI Taxonomy" id="1872711"/>
    <lineage>
        <taxon>Bacteria</taxon>
        <taxon>Bacillati</taxon>
        <taxon>Actinomycetota</taxon>
        <taxon>Actinomycetes</taxon>
        <taxon>Pseudonocardiales</taxon>
        <taxon>Pseudonocardiaceae</taxon>
        <taxon>Herbihabitans</taxon>
    </lineage>
</organism>
<name>A0A4Q7KSR7_9PSEU</name>
<dbReference type="RefSeq" id="WP_130344737.1">
    <property type="nucleotide sequence ID" value="NZ_SGWQ01000004.1"/>
</dbReference>
<gene>
    <name evidence="1" type="ORF">EV193_104386</name>
</gene>
<protein>
    <recommendedName>
        <fullName evidence="3">DUF5076 domain-containing protein</fullName>
    </recommendedName>
</protein>
<evidence type="ECO:0008006" key="3">
    <source>
        <dbReference type="Google" id="ProtNLM"/>
    </source>
</evidence>
<accession>A0A4Q7KSR7</accession>
<comment type="caution">
    <text evidence="1">The sequence shown here is derived from an EMBL/GenBank/DDBJ whole genome shotgun (WGS) entry which is preliminary data.</text>
</comment>
<keyword evidence="2" id="KW-1185">Reference proteome</keyword>
<evidence type="ECO:0000313" key="1">
    <source>
        <dbReference type="EMBL" id="RZS39170.1"/>
    </source>
</evidence>
<proteinExistence type="predicted"/>
<dbReference type="AlphaFoldDB" id="A0A4Q7KSR7"/>
<reference evidence="1 2" key="1">
    <citation type="submission" date="2019-02" db="EMBL/GenBank/DDBJ databases">
        <title>Genomic Encyclopedia of Type Strains, Phase IV (KMG-IV): sequencing the most valuable type-strain genomes for metagenomic binning, comparative biology and taxonomic classification.</title>
        <authorList>
            <person name="Goeker M."/>
        </authorList>
    </citation>
    <scope>NUCLEOTIDE SEQUENCE [LARGE SCALE GENOMIC DNA]</scope>
    <source>
        <strain evidence="1 2">DSM 101727</strain>
    </source>
</reference>
<dbReference type="Proteomes" id="UP000294257">
    <property type="component" value="Unassembled WGS sequence"/>
</dbReference>